<proteinExistence type="inferred from homology"/>
<organism evidence="2 3">
    <name type="scientific">Buteo japonicus</name>
    <dbReference type="NCBI Taxonomy" id="224669"/>
    <lineage>
        <taxon>Eukaryota</taxon>
        <taxon>Metazoa</taxon>
        <taxon>Chordata</taxon>
        <taxon>Craniata</taxon>
        <taxon>Vertebrata</taxon>
        <taxon>Euteleostomi</taxon>
        <taxon>Archelosauria</taxon>
        <taxon>Archosauria</taxon>
        <taxon>Dinosauria</taxon>
        <taxon>Saurischia</taxon>
        <taxon>Theropoda</taxon>
        <taxon>Coelurosauria</taxon>
        <taxon>Aves</taxon>
        <taxon>Neognathae</taxon>
        <taxon>Neoaves</taxon>
        <taxon>Telluraves</taxon>
        <taxon>Accipitrimorphae</taxon>
        <taxon>Accipitriformes</taxon>
        <taxon>Accipitridae</taxon>
        <taxon>Accipitrinae</taxon>
        <taxon>Buteo</taxon>
    </lineage>
</organism>
<evidence type="ECO:0000313" key="2">
    <source>
        <dbReference type="Ensembl" id="ENSBJAP00000003026.1"/>
    </source>
</evidence>
<sequence length="140" mass="16125">MEFTIKHTWDGLPVSHEPVTIGLKSNNAGLLMEVNAPFFDDPAAPLGEPGKPFSRLWDYEVVEAFFLIQHSEQEELPLEFEVTRMKTKWEGKAYLPWNYFPPCTNKFNAFAIHGSGEERKYEALHPVPRHELQEGQKPDL</sequence>
<reference evidence="2" key="2">
    <citation type="submission" date="2025-09" db="UniProtKB">
        <authorList>
            <consortium name="Ensembl"/>
        </authorList>
    </citation>
    <scope>IDENTIFICATION</scope>
</reference>
<dbReference type="Proteomes" id="UP000694555">
    <property type="component" value="Unplaced"/>
</dbReference>
<dbReference type="PANTHER" id="PTHR31475:SF3">
    <property type="entry name" value="UPF0462 PROTEIN C4ORF33"/>
    <property type="match status" value="1"/>
</dbReference>
<evidence type="ECO:0000313" key="3">
    <source>
        <dbReference type="Proteomes" id="UP000694555"/>
    </source>
</evidence>
<dbReference type="Ensembl" id="ENSBJAT00000003105.1">
    <property type="protein sequence ID" value="ENSBJAP00000003026.1"/>
    <property type="gene ID" value="ENSBJAG00000002210.1"/>
</dbReference>
<reference evidence="2" key="1">
    <citation type="submission" date="2025-08" db="UniProtKB">
        <authorList>
            <consortium name="Ensembl"/>
        </authorList>
    </citation>
    <scope>IDENTIFICATION</scope>
</reference>
<keyword evidence="3" id="KW-1185">Reference proteome</keyword>
<dbReference type="PANTHER" id="PTHR31475">
    <property type="entry name" value="UPF0462 PROTEIN"/>
    <property type="match status" value="1"/>
</dbReference>
<accession>A0A8C0AP15</accession>
<comment type="similarity">
    <text evidence="1">Belongs to the UPF0462 family.</text>
</comment>
<dbReference type="AlphaFoldDB" id="A0A8C0AP15"/>
<protein>
    <submittedName>
        <fullName evidence="2">Chromosome 4 open reading frame 33</fullName>
    </submittedName>
</protein>
<evidence type="ECO:0000256" key="1">
    <source>
        <dbReference type="ARBA" id="ARBA00038085"/>
    </source>
</evidence>
<name>A0A8C0AP15_9AVES</name>